<evidence type="ECO:0000256" key="26">
    <source>
        <dbReference type="ARBA" id="ARBA00048066"/>
    </source>
</evidence>
<evidence type="ECO:0000256" key="19">
    <source>
        <dbReference type="ARBA" id="ARBA00033119"/>
    </source>
</evidence>
<evidence type="ECO:0000256" key="15">
    <source>
        <dbReference type="ARBA" id="ARBA00023278"/>
    </source>
</evidence>
<dbReference type="CDD" id="cd08294">
    <property type="entry name" value="leukotriene_B4_DH_like"/>
    <property type="match status" value="1"/>
</dbReference>
<dbReference type="EC" id="1.3.1.74" evidence="5"/>
<dbReference type="EnsemblMetazoa" id="XM_014395210.2">
    <property type="protein sequence ID" value="XP_014250696.1"/>
    <property type="gene ID" value="LOC106667327"/>
</dbReference>
<dbReference type="SMART" id="SM00829">
    <property type="entry name" value="PKS_ER"/>
    <property type="match status" value="1"/>
</dbReference>
<keyword evidence="15" id="KW-0379">Hydroxylation</keyword>
<comment type="catalytic activity">
    <reaction evidence="32">
        <text>13,14-dihydro-15-oxo-prostaglandin E1 + NADP(+) = 15-oxoprostaglandin E1 + NADPH + H(+)</text>
        <dbReference type="Rhea" id="RHEA:50584"/>
        <dbReference type="ChEBI" id="CHEBI:15378"/>
        <dbReference type="ChEBI" id="CHEBI:57401"/>
        <dbReference type="ChEBI" id="CHEBI:57783"/>
        <dbReference type="ChEBI" id="CHEBI:58349"/>
        <dbReference type="ChEBI" id="CHEBI:133408"/>
    </reaction>
    <physiologicalReaction direction="right-to-left" evidence="32">
        <dbReference type="Rhea" id="RHEA:50586"/>
    </physiologicalReaction>
</comment>
<evidence type="ECO:0000256" key="8">
    <source>
        <dbReference type="ARBA" id="ARBA00022501"/>
    </source>
</evidence>
<comment type="catalytic activity">
    <reaction evidence="34">
        <text>hexanal + NADP(+) = (E)-hex-2-enal + NADPH + H(+)</text>
        <dbReference type="Rhea" id="RHEA:50776"/>
        <dbReference type="ChEBI" id="CHEBI:15378"/>
        <dbReference type="ChEBI" id="CHEBI:28913"/>
        <dbReference type="ChEBI" id="CHEBI:57783"/>
        <dbReference type="ChEBI" id="CHEBI:58349"/>
        <dbReference type="ChEBI" id="CHEBI:88528"/>
    </reaction>
    <physiologicalReaction direction="right-to-left" evidence="34">
        <dbReference type="Rhea" id="RHEA:50778"/>
    </physiologicalReaction>
</comment>
<comment type="catalytic activity">
    <reaction evidence="27">
        <text>13,14-dihydro-15-oxo-PGF2alpha + NADP(+) = 15-oxoprostaglandin F2alpha + NADPH + H(+)</text>
        <dbReference type="Rhea" id="RHEA:50588"/>
        <dbReference type="ChEBI" id="CHEBI:15378"/>
        <dbReference type="ChEBI" id="CHEBI:57783"/>
        <dbReference type="ChEBI" id="CHEBI:58349"/>
        <dbReference type="ChEBI" id="CHEBI:133374"/>
        <dbReference type="ChEBI" id="CHEBI:133409"/>
    </reaction>
    <physiologicalReaction direction="right-to-left" evidence="27">
        <dbReference type="Rhea" id="RHEA:50590"/>
    </physiologicalReaction>
</comment>
<dbReference type="AlphaFoldDB" id="A0A8I6RV69"/>
<dbReference type="InterPro" id="IPR020843">
    <property type="entry name" value="ER"/>
</dbReference>
<comment type="catalytic activity">
    <reaction evidence="28">
        <text>4-hydroxynonanal + NADP(+) = (E)-4-hydroxynon-2-enal + NADPH + H(+)</text>
        <dbReference type="Rhea" id="RHEA:64736"/>
        <dbReference type="ChEBI" id="CHEBI:15378"/>
        <dbReference type="ChEBI" id="CHEBI:57783"/>
        <dbReference type="ChEBI" id="CHEBI:58349"/>
        <dbReference type="ChEBI" id="CHEBI:58968"/>
        <dbReference type="ChEBI" id="CHEBI:156112"/>
    </reaction>
    <physiologicalReaction direction="right-to-left" evidence="28">
        <dbReference type="Rhea" id="RHEA:64738"/>
    </physiologicalReaction>
</comment>
<evidence type="ECO:0000256" key="21">
    <source>
        <dbReference type="ARBA" id="ARBA00047617"/>
    </source>
</evidence>
<evidence type="ECO:0000256" key="12">
    <source>
        <dbReference type="ARBA" id="ARBA00022990"/>
    </source>
</evidence>
<dbReference type="InterPro" id="IPR041694">
    <property type="entry name" value="ADH_N_2"/>
</dbReference>
<keyword evidence="12" id="KW-0007">Acetylation</keyword>
<dbReference type="Pfam" id="PF16884">
    <property type="entry name" value="ADH_N_2"/>
    <property type="match status" value="1"/>
</dbReference>
<comment type="subcellular location">
    <subcellularLocation>
        <location evidence="1">Cytoplasm</location>
    </subcellularLocation>
</comment>
<dbReference type="GO" id="GO:0006693">
    <property type="term" value="P:prostaglandin metabolic process"/>
    <property type="evidence" value="ECO:0007669"/>
    <property type="project" value="UniProtKB-KW"/>
</dbReference>
<evidence type="ECO:0000256" key="3">
    <source>
        <dbReference type="ARBA" id="ARBA00011852"/>
    </source>
</evidence>
<comment type="catalytic activity">
    <reaction evidence="22">
        <text>pentan-2-one + NADP(+) = (E)-pent-3-en-2-one + NADPH + H(+)</text>
        <dbReference type="Rhea" id="RHEA:50788"/>
        <dbReference type="ChEBI" id="CHEBI:15378"/>
        <dbReference type="ChEBI" id="CHEBI:16472"/>
        <dbReference type="ChEBI" id="CHEBI:57783"/>
        <dbReference type="ChEBI" id="CHEBI:58349"/>
        <dbReference type="ChEBI" id="CHEBI:145276"/>
    </reaction>
    <physiologicalReaction direction="right-to-left" evidence="22">
        <dbReference type="Rhea" id="RHEA:50790"/>
    </physiologicalReaction>
</comment>
<evidence type="ECO:0000256" key="34">
    <source>
        <dbReference type="ARBA" id="ARBA00049368"/>
    </source>
</evidence>
<accession>A0A8I6RV69</accession>
<evidence type="ECO:0000256" key="33">
    <source>
        <dbReference type="ARBA" id="ARBA00049179"/>
    </source>
</evidence>
<comment type="catalytic activity">
    <reaction evidence="25">
        <text>dodecanal + NADP(+) = (2E)-dodecenal + NADPH + H(+)</text>
        <dbReference type="Rhea" id="RHEA:50784"/>
        <dbReference type="ChEBI" id="CHEBI:15378"/>
        <dbReference type="ChEBI" id="CHEBI:27836"/>
        <dbReference type="ChEBI" id="CHEBI:57783"/>
        <dbReference type="ChEBI" id="CHEBI:58349"/>
        <dbReference type="ChEBI" id="CHEBI:133741"/>
    </reaction>
    <physiologicalReaction direction="right-to-left" evidence="25">
        <dbReference type="Rhea" id="RHEA:50786"/>
    </physiologicalReaction>
</comment>
<evidence type="ECO:0000256" key="1">
    <source>
        <dbReference type="ARBA" id="ARBA00004496"/>
    </source>
</evidence>
<evidence type="ECO:0000256" key="2">
    <source>
        <dbReference type="ARBA" id="ARBA00010460"/>
    </source>
</evidence>
<comment type="catalytic activity">
    <reaction evidence="30">
        <text>6-trans-leukotriene B4 + NADP(+) = 12-oxo-(5S)-hydroxy-(6E,8E,10E,14Z)-eicosatetraenoate + NADPH + H(+)</text>
        <dbReference type="Rhea" id="RHEA:51204"/>
        <dbReference type="ChEBI" id="CHEBI:15378"/>
        <dbReference type="ChEBI" id="CHEBI:57783"/>
        <dbReference type="ChEBI" id="CHEBI:58349"/>
        <dbReference type="ChEBI" id="CHEBI:90723"/>
        <dbReference type="ChEBI" id="CHEBI:133974"/>
    </reaction>
    <physiologicalReaction direction="left-to-right" evidence="30">
        <dbReference type="Rhea" id="RHEA:51205"/>
    </physiologicalReaction>
</comment>
<evidence type="ECO:0000256" key="10">
    <source>
        <dbReference type="ARBA" id="ARBA00022832"/>
    </source>
</evidence>
<dbReference type="SUPFAM" id="SSF50129">
    <property type="entry name" value="GroES-like"/>
    <property type="match status" value="1"/>
</dbReference>
<evidence type="ECO:0000256" key="11">
    <source>
        <dbReference type="ARBA" id="ARBA00022857"/>
    </source>
</evidence>
<evidence type="ECO:0000256" key="29">
    <source>
        <dbReference type="ARBA" id="ARBA00048591"/>
    </source>
</evidence>
<dbReference type="OMA" id="RQGWRTH"/>
<dbReference type="FunFam" id="3.40.50.720:FF:000121">
    <property type="entry name" value="Prostaglandin reductase 2"/>
    <property type="match status" value="1"/>
</dbReference>
<dbReference type="KEGG" id="clec:106667327"/>
<evidence type="ECO:0000256" key="6">
    <source>
        <dbReference type="ARBA" id="ARBA00020651"/>
    </source>
</evidence>
<evidence type="ECO:0000259" key="35">
    <source>
        <dbReference type="SMART" id="SM00829"/>
    </source>
</evidence>
<evidence type="ECO:0000256" key="14">
    <source>
        <dbReference type="ARBA" id="ARBA00023098"/>
    </source>
</evidence>
<dbReference type="Gene3D" id="3.40.50.720">
    <property type="entry name" value="NAD(P)-binding Rossmann-like Domain"/>
    <property type="match status" value="1"/>
</dbReference>
<evidence type="ECO:0000256" key="23">
    <source>
        <dbReference type="ARBA" id="ARBA00047871"/>
    </source>
</evidence>
<comment type="similarity">
    <text evidence="2">Belongs to the NADP-dependent oxidoreductase L4BD family.</text>
</comment>
<comment type="catalytic activity">
    <reaction evidence="20">
        <text>octanal + NADP(+) = (2E)-octenal + NADPH + H(+)</text>
        <dbReference type="Rhea" id="RHEA:50780"/>
        <dbReference type="ChEBI" id="CHEBI:15378"/>
        <dbReference type="ChEBI" id="CHEBI:17935"/>
        <dbReference type="ChEBI" id="CHEBI:57783"/>
        <dbReference type="ChEBI" id="CHEBI:58349"/>
        <dbReference type="ChEBI" id="CHEBI:61748"/>
    </reaction>
    <physiologicalReaction direction="right-to-left" evidence="20">
        <dbReference type="Rhea" id="RHEA:50782"/>
    </physiologicalReaction>
</comment>
<dbReference type="InterPro" id="IPR011032">
    <property type="entry name" value="GroES-like_sf"/>
</dbReference>
<keyword evidence="13" id="KW-0560">Oxidoreductase</keyword>
<evidence type="ECO:0000256" key="18">
    <source>
        <dbReference type="ARBA" id="ARBA00032297"/>
    </source>
</evidence>
<evidence type="ECO:0000256" key="9">
    <source>
        <dbReference type="ARBA" id="ARBA00022553"/>
    </source>
</evidence>
<evidence type="ECO:0000256" key="20">
    <source>
        <dbReference type="ARBA" id="ARBA00047461"/>
    </source>
</evidence>
<evidence type="ECO:0000256" key="25">
    <source>
        <dbReference type="ARBA" id="ARBA00047903"/>
    </source>
</evidence>
<evidence type="ECO:0000256" key="17">
    <source>
        <dbReference type="ARBA" id="ARBA00032255"/>
    </source>
</evidence>
<evidence type="ECO:0000256" key="24">
    <source>
        <dbReference type="ARBA" id="ARBA00047878"/>
    </source>
</evidence>
<comment type="catalytic activity">
    <reaction evidence="21">
        <text>decanal + NADP(+) = (2E)-decenal + NADPH + H(+)</text>
        <dbReference type="Rhea" id="RHEA:50612"/>
        <dbReference type="ChEBI" id="CHEBI:15378"/>
        <dbReference type="ChEBI" id="CHEBI:31457"/>
        <dbReference type="ChEBI" id="CHEBI:57783"/>
        <dbReference type="ChEBI" id="CHEBI:58349"/>
        <dbReference type="ChEBI" id="CHEBI:133455"/>
    </reaction>
    <physiologicalReaction direction="right-to-left" evidence="21">
        <dbReference type="Rhea" id="RHEA:50614"/>
    </physiologicalReaction>
</comment>
<keyword evidence="9" id="KW-0597">Phosphoprotein</keyword>
<dbReference type="OrthoDB" id="809632at2759"/>
<comment type="catalytic activity">
    <reaction evidence="24">
        <text>13,14-dihydro-15-oxo-prostaglandin F1alpha + NADP(+) = 15-oxoprostaglandin F1alpha + NADPH + H(+)</text>
        <dbReference type="Rhea" id="RHEA:50592"/>
        <dbReference type="ChEBI" id="CHEBI:15378"/>
        <dbReference type="ChEBI" id="CHEBI:57783"/>
        <dbReference type="ChEBI" id="CHEBI:58349"/>
        <dbReference type="ChEBI" id="CHEBI:79072"/>
        <dbReference type="ChEBI" id="CHEBI:133411"/>
    </reaction>
    <physiologicalReaction direction="right-to-left" evidence="24">
        <dbReference type="Rhea" id="RHEA:50594"/>
    </physiologicalReaction>
</comment>
<dbReference type="GO" id="GO:0005737">
    <property type="term" value="C:cytoplasm"/>
    <property type="evidence" value="ECO:0007669"/>
    <property type="project" value="UniProtKB-SubCell"/>
</dbReference>
<evidence type="ECO:0000313" key="37">
    <source>
        <dbReference type="Proteomes" id="UP000494040"/>
    </source>
</evidence>
<comment type="catalytic activity">
    <reaction evidence="31">
        <text>(5S,12S)-dihydroxy-(6E,10E,12E,14Z)-eicosatetraenoate + NADP(+) = 12-oxo-(5S)-hydroxy-(6E,8E,10E,14Z)-eicosatetraenoate + NADPH + H(+)</text>
        <dbReference type="Rhea" id="RHEA:51212"/>
        <dbReference type="ChEBI" id="CHEBI:15378"/>
        <dbReference type="ChEBI" id="CHEBI:57783"/>
        <dbReference type="ChEBI" id="CHEBI:58349"/>
        <dbReference type="ChEBI" id="CHEBI:133974"/>
        <dbReference type="ChEBI" id="CHEBI:133975"/>
    </reaction>
    <physiologicalReaction direction="left-to-right" evidence="31">
        <dbReference type="Rhea" id="RHEA:51213"/>
    </physiologicalReaction>
</comment>
<proteinExistence type="inferred from homology"/>
<dbReference type="Gene3D" id="3.90.180.10">
    <property type="entry name" value="Medium-chain alcohol dehydrogenases, catalytic domain"/>
    <property type="match status" value="1"/>
</dbReference>
<dbReference type="EC" id="1.3.1.48" evidence="4"/>
<keyword evidence="10" id="KW-0276">Fatty acid metabolism</keyword>
<evidence type="ECO:0000256" key="22">
    <source>
        <dbReference type="ARBA" id="ARBA00047742"/>
    </source>
</evidence>
<evidence type="ECO:0000256" key="16">
    <source>
        <dbReference type="ARBA" id="ARBA00031851"/>
    </source>
</evidence>
<dbReference type="SUPFAM" id="SSF51735">
    <property type="entry name" value="NAD(P)-binding Rossmann-fold domains"/>
    <property type="match status" value="1"/>
</dbReference>
<dbReference type="InterPro" id="IPR013149">
    <property type="entry name" value="ADH-like_C"/>
</dbReference>
<keyword evidence="11" id="KW-0521">NADP</keyword>
<reference evidence="36" key="1">
    <citation type="submission" date="2022-01" db="UniProtKB">
        <authorList>
            <consortium name="EnsemblMetazoa"/>
        </authorList>
    </citation>
    <scope>IDENTIFICATION</scope>
</reference>
<evidence type="ECO:0000256" key="30">
    <source>
        <dbReference type="ARBA" id="ARBA00048953"/>
    </source>
</evidence>
<dbReference type="GO" id="GO:0032440">
    <property type="term" value="F:2-alkenal reductase [NAD(P)H] activity"/>
    <property type="evidence" value="ECO:0007669"/>
    <property type="project" value="UniProtKB-EC"/>
</dbReference>
<evidence type="ECO:0000256" key="13">
    <source>
        <dbReference type="ARBA" id="ARBA00023002"/>
    </source>
</evidence>
<dbReference type="Proteomes" id="UP000494040">
    <property type="component" value="Unassembled WGS sequence"/>
</dbReference>
<keyword evidence="7" id="KW-0963">Cytoplasm</keyword>
<comment type="subunit">
    <text evidence="3">Monomer or homodimer.</text>
</comment>
<comment type="catalytic activity">
    <reaction evidence="26">
        <text>nonan-2-one + NADP(+) = (3E)-nonen-2-one + NADPH + H(+)</text>
        <dbReference type="Rhea" id="RHEA:50616"/>
        <dbReference type="ChEBI" id="CHEBI:15378"/>
        <dbReference type="ChEBI" id="CHEBI:57783"/>
        <dbReference type="ChEBI" id="CHEBI:58349"/>
        <dbReference type="ChEBI" id="CHEBI:77927"/>
        <dbReference type="ChEBI" id="CHEBI:133457"/>
    </reaction>
    <physiologicalReaction direction="right-to-left" evidence="26">
        <dbReference type="Rhea" id="RHEA:50618"/>
    </physiologicalReaction>
</comment>
<protein>
    <recommendedName>
        <fullName evidence="6">Prostaglandin reductase 1</fullName>
        <ecNumber evidence="4">1.3.1.48</ecNumber>
        <ecNumber evidence="5">1.3.1.74</ecNumber>
    </recommendedName>
    <alternativeName>
        <fullName evidence="19">15-oxoprostaglandin 13-reductase</fullName>
    </alternativeName>
    <alternativeName>
        <fullName evidence="17">Dithiolethione-inducible gene 1 protein</fullName>
    </alternativeName>
    <alternativeName>
        <fullName evidence="16">Leukotriene B4 12-hydroxydehydrogenase</fullName>
    </alternativeName>
    <alternativeName>
        <fullName evidence="18">NAD(P)H-dependent alkenal/one oxidoreductase</fullName>
    </alternativeName>
</protein>
<evidence type="ECO:0000256" key="27">
    <source>
        <dbReference type="ARBA" id="ARBA00048290"/>
    </source>
</evidence>
<comment type="catalytic activity">
    <reaction evidence="33">
        <text>an n-alkanal + NADP(+) = an alk-2-enal + NADPH + H(+)</text>
        <dbReference type="Rhea" id="RHEA:13737"/>
        <dbReference type="ChEBI" id="CHEBI:12834"/>
        <dbReference type="ChEBI" id="CHEBI:13757"/>
        <dbReference type="ChEBI" id="CHEBI:15378"/>
        <dbReference type="ChEBI" id="CHEBI:57783"/>
        <dbReference type="ChEBI" id="CHEBI:58349"/>
        <dbReference type="EC" id="1.3.1.74"/>
    </reaction>
    <physiologicalReaction direction="right-to-left" evidence="33">
        <dbReference type="Rhea" id="RHEA:13739"/>
    </physiologicalReaction>
</comment>
<comment type="catalytic activity">
    <reaction evidence="29">
        <text>20-hydroxy-leukotriene B4 + NADP(+) = 12-oxo-20-hydroxy-leukotriene B4 + NADPH + H(+)</text>
        <dbReference type="Rhea" id="RHEA:51208"/>
        <dbReference type="ChEBI" id="CHEBI:15378"/>
        <dbReference type="ChEBI" id="CHEBI:57460"/>
        <dbReference type="ChEBI" id="CHEBI:57783"/>
        <dbReference type="ChEBI" id="CHEBI:58349"/>
        <dbReference type="ChEBI" id="CHEBI:133346"/>
    </reaction>
    <physiologicalReaction direction="left-to-right" evidence="29">
        <dbReference type="Rhea" id="RHEA:51209"/>
    </physiologicalReaction>
</comment>
<sequence length="358" mass="38909">MLKVSTVWCTLGRSFSKSNIMSTNKRLIFRKHFVGEPKTSDFELVEEKVQELKDGDVEFKALFISVDPYMRPVSVIKETGGTMFGAQVAKVVKSRHPGYKAGDSIVGYLGWQTNAVANPDKVESPFGGFEKPLVLPDFKGLPLSLALGVLGMPGNTAYFGLMELCKPKSGETVVISGAAGAVGSLVGQIAKNIGCRVVGFVGSQEKVDWLVGDLGFDGAINYKKEDITVSLREKASNGVDCYFDNVGGTMSSVVMSQMNPFGRIAVCGSISAYNSDPNNLPKAPLVQTDVVLKQLKMEGFLVQRWLDRWNEGIEKNIEWVTQGKLKYREFVTEGFEKLPEALAATLRGDGSGKALVKV</sequence>
<name>A0A8I6RV69_CIMLE</name>
<evidence type="ECO:0000256" key="5">
    <source>
        <dbReference type="ARBA" id="ARBA00012410"/>
    </source>
</evidence>
<dbReference type="InterPro" id="IPR036291">
    <property type="entry name" value="NAD(P)-bd_dom_sf"/>
</dbReference>
<dbReference type="InterPro" id="IPR014190">
    <property type="entry name" value="PTGR1"/>
</dbReference>
<evidence type="ECO:0000256" key="32">
    <source>
        <dbReference type="ARBA" id="ARBA00049070"/>
    </source>
</evidence>
<dbReference type="PANTHER" id="PTHR43205">
    <property type="entry name" value="PROSTAGLANDIN REDUCTASE"/>
    <property type="match status" value="1"/>
</dbReference>
<dbReference type="GO" id="GO:0047522">
    <property type="term" value="F:15-oxoprostaglandin 13-reductase [NAD(P)+] activity"/>
    <property type="evidence" value="ECO:0007669"/>
    <property type="project" value="UniProtKB-EC"/>
</dbReference>
<evidence type="ECO:0000313" key="36">
    <source>
        <dbReference type="EnsemblMetazoa" id="XP_014250696.1"/>
    </source>
</evidence>
<comment type="catalytic activity">
    <reaction evidence="23">
        <text>leukotriene B4 + NADP(+) = 12-oxo-leukotriene B4 + NADPH + H(+)</text>
        <dbReference type="Rhea" id="RHEA:50608"/>
        <dbReference type="ChEBI" id="CHEBI:15378"/>
        <dbReference type="ChEBI" id="CHEBI:57461"/>
        <dbReference type="ChEBI" id="CHEBI:57783"/>
        <dbReference type="ChEBI" id="CHEBI:58349"/>
        <dbReference type="ChEBI" id="CHEBI:133309"/>
    </reaction>
    <physiologicalReaction direction="left-to-right" evidence="23">
        <dbReference type="Rhea" id="RHEA:50609"/>
    </physiologicalReaction>
</comment>
<dbReference type="PANTHER" id="PTHR43205:SF7">
    <property type="entry name" value="PROSTAGLANDIN REDUCTASE 1"/>
    <property type="match status" value="1"/>
</dbReference>
<organism evidence="36 37">
    <name type="scientific">Cimex lectularius</name>
    <name type="common">Bed bug</name>
    <name type="synonym">Acanthia lectularia</name>
    <dbReference type="NCBI Taxonomy" id="79782"/>
    <lineage>
        <taxon>Eukaryota</taxon>
        <taxon>Metazoa</taxon>
        <taxon>Ecdysozoa</taxon>
        <taxon>Arthropoda</taxon>
        <taxon>Hexapoda</taxon>
        <taxon>Insecta</taxon>
        <taxon>Pterygota</taxon>
        <taxon>Neoptera</taxon>
        <taxon>Paraneoptera</taxon>
        <taxon>Hemiptera</taxon>
        <taxon>Heteroptera</taxon>
        <taxon>Panheteroptera</taxon>
        <taxon>Cimicomorpha</taxon>
        <taxon>Cimicidae</taxon>
        <taxon>Cimex</taxon>
    </lineage>
</organism>
<evidence type="ECO:0000256" key="7">
    <source>
        <dbReference type="ARBA" id="ARBA00022490"/>
    </source>
</evidence>
<keyword evidence="37" id="KW-1185">Reference proteome</keyword>
<dbReference type="InterPro" id="IPR045010">
    <property type="entry name" value="MDR_fam"/>
</dbReference>
<evidence type="ECO:0000256" key="28">
    <source>
        <dbReference type="ARBA" id="ARBA00048387"/>
    </source>
</evidence>
<gene>
    <name evidence="36" type="primary">106667327</name>
</gene>
<feature type="domain" description="Enoyl reductase (ER)" evidence="35">
    <location>
        <begin position="35"/>
        <end position="356"/>
    </location>
</feature>
<evidence type="ECO:0000256" key="4">
    <source>
        <dbReference type="ARBA" id="ARBA00011981"/>
    </source>
</evidence>
<keyword evidence="14" id="KW-0443">Lipid metabolism</keyword>
<keyword evidence="8" id="KW-0644">Prostaglandin metabolism</keyword>
<evidence type="ECO:0000256" key="31">
    <source>
        <dbReference type="ARBA" id="ARBA00049068"/>
    </source>
</evidence>
<dbReference type="Pfam" id="PF00107">
    <property type="entry name" value="ADH_zinc_N"/>
    <property type="match status" value="1"/>
</dbReference>